<sequence length="61" mass="7358">MALKNQDLVGRFWVRFTREADEDLVSIARYTRWQWVDSPCRTYIEEIFSLFERITISPQSS</sequence>
<proteinExistence type="predicted"/>
<dbReference type="Proteomes" id="UP000525652">
    <property type="component" value="Unassembled WGS sequence"/>
</dbReference>
<dbReference type="Pfam" id="PF05016">
    <property type="entry name" value="ParE_toxin"/>
    <property type="match status" value="1"/>
</dbReference>
<keyword evidence="1" id="KW-1277">Toxin-antitoxin system</keyword>
<keyword evidence="3" id="KW-1185">Reference proteome</keyword>
<dbReference type="AlphaFoldDB" id="A0A7X1B1E7"/>
<gene>
    <name evidence="2" type="ORF">H5P30_13105</name>
</gene>
<accession>A0A7X1B1E7</accession>
<evidence type="ECO:0000256" key="1">
    <source>
        <dbReference type="ARBA" id="ARBA00022649"/>
    </source>
</evidence>
<evidence type="ECO:0000313" key="3">
    <source>
        <dbReference type="Proteomes" id="UP000525652"/>
    </source>
</evidence>
<protein>
    <submittedName>
        <fullName evidence="2">Type II toxin-antitoxin system RelE/ParE family toxin</fullName>
    </submittedName>
</protein>
<evidence type="ECO:0000313" key="2">
    <source>
        <dbReference type="EMBL" id="MBC2602715.1"/>
    </source>
</evidence>
<comment type="caution">
    <text evidence="2">The sequence shown here is derived from an EMBL/GenBank/DDBJ whole genome shotgun (WGS) entry which is preliminary data.</text>
</comment>
<dbReference type="Gene3D" id="3.30.2310.20">
    <property type="entry name" value="RelE-like"/>
    <property type="match status" value="1"/>
</dbReference>
<name>A0A7X1B1E7_9BACT</name>
<dbReference type="InterPro" id="IPR007712">
    <property type="entry name" value="RelE/ParE_toxin"/>
</dbReference>
<reference evidence="2 3" key="1">
    <citation type="submission" date="2020-07" db="EMBL/GenBank/DDBJ databases">
        <authorList>
            <person name="Feng X."/>
        </authorList>
    </citation>
    <scope>NUCLEOTIDE SEQUENCE [LARGE SCALE GENOMIC DNA]</scope>
    <source>
        <strain evidence="2 3">JCM14086</strain>
    </source>
</reference>
<dbReference type="InterPro" id="IPR035093">
    <property type="entry name" value="RelE/ParE_toxin_dom_sf"/>
</dbReference>
<organism evidence="2 3">
    <name type="scientific">Puniceicoccus vermicola</name>
    <dbReference type="NCBI Taxonomy" id="388746"/>
    <lineage>
        <taxon>Bacteria</taxon>
        <taxon>Pseudomonadati</taxon>
        <taxon>Verrucomicrobiota</taxon>
        <taxon>Opitutia</taxon>
        <taxon>Puniceicoccales</taxon>
        <taxon>Puniceicoccaceae</taxon>
        <taxon>Puniceicoccus</taxon>
    </lineage>
</organism>
<dbReference type="EMBL" id="JACHVA010000101">
    <property type="protein sequence ID" value="MBC2602715.1"/>
    <property type="molecule type" value="Genomic_DNA"/>
</dbReference>
<dbReference type="RefSeq" id="WP_185693474.1">
    <property type="nucleotide sequence ID" value="NZ_JACHVA010000101.1"/>
</dbReference>